<name>A0ABD2QB65_9PLAT</name>
<dbReference type="PROSITE" id="PS00678">
    <property type="entry name" value="WD_REPEATS_1"/>
    <property type="match status" value="1"/>
</dbReference>
<dbReference type="InterPro" id="IPR001680">
    <property type="entry name" value="WD40_rpt"/>
</dbReference>
<evidence type="ECO:0000313" key="4">
    <source>
        <dbReference type="EMBL" id="KAL3316772.1"/>
    </source>
</evidence>
<proteinExistence type="predicted"/>
<dbReference type="Pfam" id="PF00400">
    <property type="entry name" value="WD40"/>
    <property type="match status" value="2"/>
</dbReference>
<feature type="repeat" description="WD" evidence="3">
    <location>
        <begin position="30"/>
        <end position="64"/>
    </location>
</feature>
<feature type="repeat" description="WD" evidence="3">
    <location>
        <begin position="81"/>
        <end position="121"/>
    </location>
</feature>
<dbReference type="PANTHER" id="PTHR22847">
    <property type="entry name" value="WD40 REPEAT PROTEIN"/>
    <property type="match status" value="1"/>
</dbReference>
<dbReference type="InterPro" id="IPR015943">
    <property type="entry name" value="WD40/YVTN_repeat-like_dom_sf"/>
</dbReference>
<dbReference type="InterPro" id="IPR036322">
    <property type="entry name" value="WD40_repeat_dom_sf"/>
</dbReference>
<dbReference type="InterPro" id="IPR019775">
    <property type="entry name" value="WD40_repeat_CS"/>
</dbReference>
<dbReference type="Gene3D" id="2.130.10.10">
    <property type="entry name" value="YVTN repeat-like/Quinoprotein amine dehydrogenase"/>
    <property type="match status" value="1"/>
</dbReference>
<dbReference type="PANTHER" id="PTHR22847:SF637">
    <property type="entry name" value="WD REPEAT DOMAIN 5B"/>
    <property type="match status" value="1"/>
</dbReference>
<sequence length="131" mass="13990">MGSIASKLPKGGVGTEFVLDEFAQSMGIGVNCAGISEDQSLLATGGDNSIIYIWDISSISTADDTPITSNADCHHELLTTFEGHERYITDLQFTNDLCVISASADTTVRKWDLTKGSCVAVSRSALQLNEQ</sequence>
<keyword evidence="5" id="KW-1185">Reference proteome</keyword>
<dbReference type="GO" id="GO:1990234">
    <property type="term" value="C:transferase complex"/>
    <property type="evidence" value="ECO:0007669"/>
    <property type="project" value="UniProtKB-ARBA"/>
</dbReference>
<dbReference type="SMART" id="SM00320">
    <property type="entry name" value="WD40"/>
    <property type="match status" value="2"/>
</dbReference>
<dbReference type="AlphaFoldDB" id="A0ABD2QB65"/>
<keyword evidence="2" id="KW-0677">Repeat</keyword>
<keyword evidence="1 3" id="KW-0853">WD repeat</keyword>
<accession>A0ABD2QB65</accession>
<gene>
    <name evidence="4" type="ORF">Ciccas_004579</name>
</gene>
<comment type="caution">
    <text evidence="4">The sequence shown here is derived from an EMBL/GenBank/DDBJ whole genome shotgun (WGS) entry which is preliminary data.</text>
</comment>
<evidence type="ECO:0000313" key="5">
    <source>
        <dbReference type="Proteomes" id="UP001626550"/>
    </source>
</evidence>
<evidence type="ECO:0000256" key="1">
    <source>
        <dbReference type="ARBA" id="ARBA00022574"/>
    </source>
</evidence>
<dbReference type="PROSITE" id="PS50294">
    <property type="entry name" value="WD_REPEATS_REGION"/>
    <property type="match status" value="1"/>
</dbReference>
<reference evidence="4 5" key="1">
    <citation type="submission" date="2024-11" db="EMBL/GenBank/DDBJ databases">
        <title>Adaptive evolution of stress response genes in parasites aligns with host niche diversity.</title>
        <authorList>
            <person name="Hahn C."/>
            <person name="Resl P."/>
        </authorList>
    </citation>
    <scope>NUCLEOTIDE SEQUENCE [LARGE SCALE GENOMIC DNA]</scope>
    <source>
        <strain evidence="4">EGGRZ-B1_66</strain>
        <tissue evidence="4">Body</tissue>
    </source>
</reference>
<dbReference type="SUPFAM" id="SSF50978">
    <property type="entry name" value="WD40 repeat-like"/>
    <property type="match status" value="1"/>
</dbReference>
<dbReference type="PROSITE" id="PS50082">
    <property type="entry name" value="WD_REPEATS_2"/>
    <property type="match status" value="2"/>
</dbReference>
<organism evidence="4 5">
    <name type="scientific">Cichlidogyrus casuarinus</name>
    <dbReference type="NCBI Taxonomy" id="1844966"/>
    <lineage>
        <taxon>Eukaryota</taxon>
        <taxon>Metazoa</taxon>
        <taxon>Spiralia</taxon>
        <taxon>Lophotrochozoa</taxon>
        <taxon>Platyhelminthes</taxon>
        <taxon>Monogenea</taxon>
        <taxon>Monopisthocotylea</taxon>
        <taxon>Dactylogyridea</taxon>
        <taxon>Ancyrocephalidae</taxon>
        <taxon>Cichlidogyrus</taxon>
    </lineage>
</organism>
<dbReference type="Proteomes" id="UP001626550">
    <property type="component" value="Unassembled WGS sequence"/>
</dbReference>
<protein>
    <submittedName>
        <fullName evidence="4">Uncharacterized protein</fullName>
    </submittedName>
</protein>
<evidence type="ECO:0000256" key="2">
    <source>
        <dbReference type="ARBA" id="ARBA00022737"/>
    </source>
</evidence>
<evidence type="ECO:0000256" key="3">
    <source>
        <dbReference type="PROSITE-ProRule" id="PRU00221"/>
    </source>
</evidence>
<dbReference type="EMBL" id="JBJKFK010000484">
    <property type="protein sequence ID" value="KAL3316772.1"/>
    <property type="molecule type" value="Genomic_DNA"/>
</dbReference>